<reference evidence="1" key="1">
    <citation type="submission" date="2018-02" db="EMBL/GenBank/DDBJ databases">
        <title>Rhizophora mucronata_Transcriptome.</title>
        <authorList>
            <person name="Meera S.P."/>
            <person name="Sreeshan A."/>
            <person name="Augustine A."/>
        </authorList>
    </citation>
    <scope>NUCLEOTIDE SEQUENCE</scope>
    <source>
        <tissue evidence="1">Leaf</tissue>
    </source>
</reference>
<name>A0A2P2NSZ9_RHIMU</name>
<evidence type="ECO:0000313" key="1">
    <source>
        <dbReference type="EMBL" id="MBX45647.1"/>
    </source>
</evidence>
<accession>A0A2P2NSZ9</accession>
<organism evidence="1">
    <name type="scientific">Rhizophora mucronata</name>
    <name type="common">Asiatic mangrove</name>
    <dbReference type="NCBI Taxonomy" id="61149"/>
    <lineage>
        <taxon>Eukaryota</taxon>
        <taxon>Viridiplantae</taxon>
        <taxon>Streptophyta</taxon>
        <taxon>Embryophyta</taxon>
        <taxon>Tracheophyta</taxon>
        <taxon>Spermatophyta</taxon>
        <taxon>Magnoliopsida</taxon>
        <taxon>eudicotyledons</taxon>
        <taxon>Gunneridae</taxon>
        <taxon>Pentapetalae</taxon>
        <taxon>rosids</taxon>
        <taxon>fabids</taxon>
        <taxon>Malpighiales</taxon>
        <taxon>Rhizophoraceae</taxon>
        <taxon>Rhizophora</taxon>
    </lineage>
</organism>
<dbReference type="EMBL" id="GGEC01065163">
    <property type="protein sequence ID" value="MBX45647.1"/>
    <property type="molecule type" value="Transcribed_RNA"/>
</dbReference>
<proteinExistence type="predicted"/>
<sequence>MAFSRQYNIIWAKHVQESYLSKEHSHLAFTGVHTFRDNVQ</sequence>
<protein>
    <submittedName>
        <fullName evidence="1">Uncharacterized protein</fullName>
    </submittedName>
</protein>
<dbReference type="AlphaFoldDB" id="A0A2P2NSZ9"/>